<proteinExistence type="predicted"/>
<name>A0A6L2JW24_TANCI</name>
<organism evidence="3">
    <name type="scientific">Tanacetum cinerariifolium</name>
    <name type="common">Dalmatian daisy</name>
    <name type="synonym">Chrysanthemum cinerariifolium</name>
    <dbReference type="NCBI Taxonomy" id="118510"/>
    <lineage>
        <taxon>Eukaryota</taxon>
        <taxon>Viridiplantae</taxon>
        <taxon>Streptophyta</taxon>
        <taxon>Embryophyta</taxon>
        <taxon>Tracheophyta</taxon>
        <taxon>Spermatophyta</taxon>
        <taxon>Magnoliopsida</taxon>
        <taxon>eudicotyledons</taxon>
        <taxon>Gunneridae</taxon>
        <taxon>Pentapetalae</taxon>
        <taxon>asterids</taxon>
        <taxon>campanulids</taxon>
        <taxon>Asterales</taxon>
        <taxon>Asteraceae</taxon>
        <taxon>Asteroideae</taxon>
        <taxon>Anthemideae</taxon>
        <taxon>Anthemidinae</taxon>
        <taxon>Tanacetum</taxon>
    </lineage>
</organism>
<dbReference type="AlphaFoldDB" id="A0A6L2JW24"/>
<feature type="domain" description="Reverse transcriptase zinc-binding" evidence="2">
    <location>
        <begin position="442"/>
        <end position="507"/>
    </location>
</feature>
<reference evidence="3" key="1">
    <citation type="journal article" date="2019" name="Sci. Rep.">
        <title>Draft genome of Tanacetum cinerariifolium, the natural source of mosquito coil.</title>
        <authorList>
            <person name="Yamashiro T."/>
            <person name="Shiraishi A."/>
            <person name="Satake H."/>
            <person name="Nakayama K."/>
        </authorList>
    </citation>
    <scope>NUCLEOTIDE SEQUENCE</scope>
</reference>
<evidence type="ECO:0000313" key="3">
    <source>
        <dbReference type="EMBL" id="GEU41233.1"/>
    </source>
</evidence>
<keyword evidence="3" id="KW-0548">Nucleotidyltransferase</keyword>
<dbReference type="GO" id="GO:0003964">
    <property type="term" value="F:RNA-directed DNA polymerase activity"/>
    <property type="evidence" value="ECO:0007669"/>
    <property type="project" value="UniProtKB-KW"/>
</dbReference>
<dbReference type="PANTHER" id="PTHR33116:SF79">
    <property type="entry name" value="REVERSE TRANSCRIPTASE DOMAIN, ZINC FINGER, CCHC-TYPE-RELATED"/>
    <property type="match status" value="1"/>
</dbReference>
<sequence>MYKIVSKILANRLVVVLGGPVNEIQSAFVADKQIIDGPFILNELVQWCKKKKKQSLVFKVDFEKAYDSVRWDHIDDIMRKFGFGEKWSDVGLFKGIELAHSLNLSHMFYVDDAIFMGQWSESNIDTNVKVLVCFNRASGFRINLTKSKLLGISVEDDKVKQSAAKIGCNTLKTPFSYSGSKVGGCMSRIQSWNETIKRMACRLSKWKLKTLSIGGRLTLLKSVLRSMPIYHMSLFKVPKKVFHSMESMRSYFFNGAELSSKKSVSVKWKHALDSKDKGGLGVVIKALHGYDGKIGQKVKSCYPSLWLDIIHEVEMLKSRGIDLVSLIHSKLGNGANTSFWEVAWLGGSPFKFFFPRLYALETQKKIDVASKLSHSGMDVSFLHPPRGGVEIQQFEHMKEKVEGCILADMMDRWFWALEGSGKFTIMSVRKLIDDFMLPEVSSKTRWIKAVPIKVNVHAWKVKLDGLPTRLNISRRGIDVESILCPMCGKAVESTSRIFFTCQMSKEILRKISRWWDIDYMKISSYEE</sequence>
<comment type="caution">
    <text evidence="3">The sequence shown here is derived from an EMBL/GenBank/DDBJ whole genome shotgun (WGS) entry which is preliminary data.</text>
</comment>
<dbReference type="InterPro" id="IPR026960">
    <property type="entry name" value="RVT-Znf"/>
</dbReference>
<keyword evidence="3" id="KW-0808">Transferase</keyword>
<dbReference type="EMBL" id="BKCJ010001410">
    <property type="protein sequence ID" value="GEU41233.1"/>
    <property type="molecule type" value="Genomic_DNA"/>
</dbReference>
<dbReference type="Pfam" id="PF13966">
    <property type="entry name" value="zf-RVT"/>
    <property type="match status" value="1"/>
</dbReference>
<evidence type="ECO:0000259" key="2">
    <source>
        <dbReference type="Pfam" id="PF13966"/>
    </source>
</evidence>
<gene>
    <name evidence="3" type="ORF">Tci_013211</name>
</gene>
<evidence type="ECO:0000259" key="1">
    <source>
        <dbReference type="Pfam" id="PF00078"/>
    </source>
</evidence>
<feature type="domain" description="Reverse transcriptase" evidence="1">
    <location>
        <begin position="2"/>
        <end position="87"/>
    </location>
</feature>
<dbReference type="InterPro" id="IPR000477">
    <property type="entry name" value="RT_dom"/>
</dbReference>
<keyword evidence="3" id="KW-0695">RNA-directed DNA polymerase</keyword>
<dbReference type="Pfam" id="PF00078">
    <property type="entry name" value="RVT_1"/>
    <property type="match status" value="1"/>
</dbReference>
<protein>
    <submittedName>
        <fullName evidence="3">RNA-directed DNA polymerase, eukaryota, reverse transcriptase zinc-binding domain protein</fullName>
    </submittedName>
</protein>
<accession>A0A6L2JW24</accession>
<dbReference type="PANTHER" id="PTHR33116">
    <property type="entry name" value="REVERSE TRANSCRIPTASE ZINC-BINDING DOMAIN-CONTAINING PROTEIN-RELATED-RELATED"/>
    <property type="match status" value="1"/>
</dbReference>